<keyword evidence="10" id="KW-1185">Reference proteome</keyword>
<feature type="region of interest" description="Disordered" evidence="8">
    <location>
        <begin position="150"/>
        <end position="178"/>
    </location>
</feature>
<keyword evidence="3" id="KW-0929">Antimicrobial</keyword>
<evidence type="ECO:0000256" key="2">
    <source>
        <dbReference type="ARBA" id="ARBA00012732"/>
    </source>
</evidence>
<dbReference type="GO" id="GO:0031640">
    <property type="term" value="P:killing of cells of another organism"/>
    <property type="evidence" value="ECO:0007669"/>
    <property type="project" value="UniProtKB-KW"/>
</dbReference>
<dbReference type="EMBL" id="JABFTP020000062">
    <property type="protein sequence ID" value="KAL3272422.1"/>
    <property type="molecule type" value="Genomic_DNA"/>
</dbReference>
<organism evidence="9 10">
    <name type="scientific">Cryptolaemus montrouzieri</name>
    <dbReference type="NCBI Taxonomy" id="559131"/>
    <lineage>
        <taxon>Eukaryota</taxon>
        <taxon>Metazoa</taxon>
        <taxon>Ecdysozoa</taxon>
        <taxon>Arthropoda</taxon>
        <taxon>Hexapoda</taxon>
        <taxon>Insecta</taxon>
        <taxon>Pterygota</taxon>
        <taxon>Neoptera</taxon>
        <taxon>Endopterygota</taxon>
        <taxon>Coleoptera</taxon>
        <taxon>Polyphaga</taxon>
        <taxon>Cucujiformia</taxon>
        <taxon>Coccinelloidea</taxon>
        <taxon>Coccinellidae</taxon>
        <taxon>Scymninae</taxon>
        <taxon>Scymnini</taxon>
        <taxon>Cryptolaemus</taxon>
    </lineage>
</organism>
<dbReference type="Pfam" id="PF05497">
    <property type="entry name" value="Destabilase"/>
    <property type="match status" value="1"/>
</dbReference>
<feature type="disulfide bond" evidence="7">
    <location>
        <begin position="58"/>
        <end position="64"/>
    </location>
</feature>
<keyword evidence="5" id="KW-0378">Hydrolase</keyword>
<keyword evidence="7" id="KW-1015">Disulfide bond</keyword>
<evidence type="ECO:0000256" key="6">
    <source>
        <dbReference type="ARBA" id="ARBA00023295"/>
    </source>
</evidence>
<evidence type="ECO:0000313" key="9">
    <source>
        <dbReference type="EMBL" id="KAL3272422.1"/>
    </source>
</evidence>
<dbReference type="GO" id="GO:0003796">
    <property type="term" value="F:lysozyme activity"/>
    <property type="evidence" value="ECO:0007669"/>
    <property type="project" value="UniProtKB-EC"/>
</dbReference>
<protein>
    <recommendedName>
        <fullName evidence="2">lysozyme</fullName>
        <ecNumber evidence="2">3.2.1.17</ecNumber>
    </recommendedName>
</protein>
<dbReference type="InterPro" id="IPR008597">
    <property type="entry name" value="Invert_lysozyme"/>
</dbReference>
<keyword evidence="4" id="KW-0081">Bacteriolytic enzyme</keyword>
<evidence type="ECO:0000256" key="7">
    <source>
        <dbReference type="PIRSR" id="PIRSR608597-3"/>
    </source>
</evidence>
<evidence type="ECO:0000256" key="3">
    <source>
        <dbReference type="ARBA" id="ARBA00022529"/>
    </source>
</evidence>
<comment type="caution">
    <text evidence="9">The sequence shown here is derived from an EMBL/GenBank/DDBJ whole genome shotgun (WGS) entry which is preliminary data.</text>
</comment>
<accession>A0ABD2N1T3</accession>
<dbReference type="Proteomes" id="UP001516400">
    <property type="component" value="Unassembled WGS sequence"/>
</dbReference>
<keyword evidence="6" id="KW-0326">Glycosidase</keyword>
<evidence type="ECO:0000256" key="1">
    <source>
        <dbReference type="ARBA" id="ARBA00000632"/>
    </source>
</evidence>
<dbReference type="EC" id="3.2.1.17" evidence="2"/>
<evidence type="ECO:0000313" key="10">
    <source>
        <dbReference type="Proteomes" id="UP001516400"/>
    </source>
</evidence>
<evidence type="ECO:0000256" key="4">
    <source>
        <dbReference type="ARBA" id="ARBA00022638"/>
    </source>
</evidence>
<dbReference type="Gene3D" id="1.10.530.10">
    <property type="match status" value="1"/>
</dbReference>
<dbReference type="GO" id="GO:0042742">
    <property type="term" value="P:defense response to bacterium"/>
    <property type="evidence" value="ECO:0007669"/>
    <property type="project" value="UniProtKB-KW"/>
</dbReference>
<dbReference type="PROSITE" id="PS51909">
    <property type="entry name" value="LYSOZYME_I"/>
    <property type="match status" value="1"/>
</dbReference>
<comment type="catalytic activity">
    <reaction evidence="1">
        <text>Hydrolysis of (1-&gt;4)-beta-linkages between N-acetylmuramic acid and N-acetyl-D-glucosamine residues in a peptidoglycan and between N-acetyl-D-glucosamine residues in chitodextrins.</text>
        <dbReference type="EC" id="3.2.1.17"/>
    </reaction>
</comment>
<reference evidence="9 10" key="1">
    <citation type="journal article" date="2021" name="BMC Biol.">
        <title>Horizontally acquired antibacterial genes associated with adaptive radiation of ladybird beetles.</title>
        <authorList>
            <person name="Li H.S."/>
            <person name="Tang X.F."/>
            <person name="Huang Y.H."/>
            <person name="Xu Z.Y."/>
            <person name="Chen M.L."/>
            <person name="Du X.Y."/>
            <person name="Qiu B.Y."/>
            <person name="Chen P.T."/>
            <person name="Zhang W."/>
            <person name="Slipinski A."/>
            <person name="Escalona H.E."/>
            <person name="Waterhouse R.M."/>
            <person name="Zwick A."/>
            <person name="Pang H."/>
        </authorList>
    </citation>
    <scope>NUCLEOTIDE SEQUENCE [LARGE SCALE GENOMIC DNA]</scope>
    <source>
        <strain evidence="9">SYSU2018</strain>
    </source>
</reference>
<evidence type="ECO:0000256" key="5">
    <source>
        <dbReference type="ARBA" id="ARBA00022801"/>
    </source>
</evidence>
<sequence>MTDCKSLPCNTTKCETITSNNYDCACGPFAITPPFWIAANKPTLNKELKTDAEKFKDCVETFPCSIWAIQYFLGRTTKDCDGDSIINCDDYVLMFNFGANDCFNSSLDFDKLEKYKTCMEKREVVITRGPLHRSTSPKYEPTLHHPTIWHRTTKKPSKSDEESIGSIKPIDQSDEETDGLDVEQFDVSAFESTGAAKYFKEKNRIFQS</sequence>
<dbReference type="AlphaFoldDB" id="A0ABD2N1T3"/>
<proteinExistence type="predicted"/>
<gene>
    <name evidence="9" type="ORF">HHI36_013904</name>
</gene>
<name>A0ABD2N1T3_9CUCU</name>
<evidence type="ECO:0000256" key="8">
    <source>
        <dbReference type="SAM" id="MobiDB-lite"/>
    </source>
</evidence>